<dbReference type="InterPro" id="IPR029278">
    <property type="entry name" value="Imm26"/>
</dbReference>
<accession>A0A414CJ41</accession>
<comment type="caution">
    <text evidence="1">The sequence shown here is derived from an EMBL/GenBank/DDBJ whole genome shotgun (WGS) entry which is preliminary data.</text>
</comment>
<organism evidence="1 2">
    <name type="scientific">Streptococcus parasanguinis</name>
    <dbReference type="NCBI Taxonomy" id="1318"/>
    <lineage>
        <taxon>Bacteria</taxon>
        <taxon>Bacillati</taxon>
        <taxon>Bacillota</taxon>
        <taxon>Bacilli</taxon>
        <taxon>Lactobacillales</taxon>
        <taxon>Streptococcaceae</taxon>
        <taxon>Streptococcus</taxon>
    </lineage>
</organism>
<sequence>MVNKLANVSGGEIFAIPLFLTDRSDLERFKKSDFSGENKKFAYCRIIKDLGGGGILIEVFTLIDGLSPEIEDIIQSGRLFPPIAINGLGIYKKRWPKVGQ</sequence>
<protein>
    <submittedName>
        <fullName evidence="1">Uncharacterized protein</fullName>
    </submittedName>
</protein>
<dbReference type="Proteomes" id="UP000285773">
    <property type="component" value="Unassembled WGS sequence"/>
</dbReference>
<name>A0A414CJ41_STRPA</name>
<reference evidence="1 2" key="1">
    <citation type="submission" date="2018-08" db="EMBL/GenBank/DDBJ databases">
        <title>A genome reference for cultivated species of the human gut microbiota.</title>
        <authorList>
            <person name="Zou Y."/>
            <person name="Xue W."/>
            <person name="Luo G."/>
        </authorList>
    </citation>
    <scope>NUCLEOTIDE SEQUENCE [LARGE SCALE GENOMIC DNA]</scope>
    <source>
        <strain evidence="1 2">AM33-3BH</strain>
    </source>
</reference>
<proteinExistence type="predicted"/>
<gene>
    <name evidence="1" type="ORF">DW820_06255</name>
</gene>
<evidence type="ECO:0000313" key="1">
    <source>
        <dbReference type="EMBL" id="RHC94937.1"/>
    </source>
</evidence>
<dbReference type="EMBL" id="QSIO01000002">
    <property type="protein sequence ID" value="RHC94937.1"/>
    <property type="molecule type" value="Genomic_DNA"/>
</dbReference>
<dbReference type="Pfam" id="PF15428">
    <property type="entry name" value="Imm26"/>
    <property type="match status" value="1"/>
</dbReference>
<dbReference type="AlphaFoldDB" id="A0A414CJ41"/>
<evidence type="ECO:0000313" key="2">
    <source>
        <dbReference type="Proteomes" id="UP000285773"/>
    </source>
</evidence>
<dbReference type="RefSeq" id="WP_118095755.1">
    <property type="nucleotide sequence ID" value="NZ_JBCIZL010000016.1"/>
</dbReference>